<evidence type="ECO:0000313" key="3">
    <source>
        <dbReference type="Proteomes" id="UP000014680"/>
    </source>
</evidence>
<feature type="region of interest" description="Disordered" evidence="1">
    <location>
        <begin position="364"/>
        <end position="449"/>
    </location>
</feature>
<dbReference type="GeneID" id="14886443"/>
<sequence length="608" mass="69795">MFTSLIQNSCPCGRCVHQTTSGNSRLYTISMSEKSFILVGEEATLQHIFLYVGQKNFPYAGSFIQRQGELFPEHTCPYVFVYQSNFSSAVSSDFEEYKKTVEDLVVAFGNVLSTDVPIRVDESKFVFNCEDARISDSVVTKKGICPCGFKHKVNGVLCDFAFVVNDVLVGMSVDSNFVVSIRNASDRAHLELAYLPRFFLGAFKAFVNLSAVNNVNKNYFHGQSRPEGYENLNRRNPFMEKIYALAIKPIEEQYIDFLKCWSSLTLKHKGAASTFLRLFGLIDDEDGEEEDDDTDIKCNVNTLYDAEKENLMKRLKEEIVWECAKDVEVVETEKTESVTTQTVDERSEDFSPKKIEKVEKIEPKEAPKADVIPATPEIETITQKKSEEVREKDSPVTNNPQQPNVCFEGEGSPKLENPKSRENVRSNQTNRDYDWRNGNTEGWKKSKGKDEIYGKKEEEELEFLTKEMTDEQKAQFKMMYMLMKLKKSQNEENEEDKTNTWGKGHTLKSEKGEVEDKPDEIEPKEYIYAKDSKKVVKIRYKYGNIVFKGDVTTTVHDLIAHIKFEITKSGKPMYCGKLKQRAYNQPLNEMADKTLEELKLFQTMVTYE</sequence>
<proteinExistence type="predicted"/>
<dbReference type="Proteomes" id="UP000014680">
    <property type="component" value="Unassembled WGS sequence"/>
</dbReference>
<feature type="region of interest" description="Disordered" evidence="1">
    <location>
        <begin position="488"/>
        <end position="516"/>
    </location>
</feature>
<dbReference type="OrthoDB" id="10664407at2759"/>
<accession>A0A0A1U6D6</accession>
<dbReference type="KEGG" id="eiv:EIN_096330"/>
<dbReference type="OMA" id="NCEDARI"/>
<reference evidence="2 3" key="1">
    <citation type="submission" date="2012-10" db="EMBL/GenBank/DDBJ databases">
        <authorList>
            <person name="Zafar N."/>
            <person name="Inman J."/>
            <person name="Hall N."/>
            <person name="Lorenzi H."/>
            <person name="Caler E."/>
        </authorList>
    </citation>
    <scope>NUCLEOTIDE SEQUENCE [LARGE SCALE GENOMIC DNA]</scope>
    <source>
        <strain evidence="2 3">IP1</strain>
    </source>
</reference>
<name>A0A0A1U6D6_ENTIV</name>
<dbReference type="AlphaFoldDB" id="A0A0A1U6D6"/>
<organism evidence="2 3">
    <name type="scientific">Entamoeba invadens IP1</name>
    <dbReference type="NCBI Taxonomy" id="370355"/>
    <lineage>
        <taxon>Eukaryota</taxon>
        <taxon>Amoebozoa</taxon>
        <taxon>Evosea</taxon>
        <taxon>Archamoebae</taxon>
        <taxon>Mastigamoebida</taxon>
        <taxon>Entamoebidae</taxon>
        <taxon>Entamoeba</taxon>
    </lineage>
</organism>
<gene>
    <name evidence="2" type="ORF">EIN_096330</name>
</gene>
<feature type="compositionally biased region" description="Basic and acidic residues" evidence="1">
    <location>
        <begin position="382"/>
        <end position="394"/>
    </location>
</feature>
<evidence type="ECO:0000313" key="2">
    <source>
        <dbReference type="EMBL" id="ELP87376.1"/>
    </source>
</evidence>
<dbReference type="EMBL" id="KB206860">
    <property type="protein sequence ID" value="ELP87376.1"/>
    <property type="molecule type" value="Genomic_DNA"/>
</dbReference>
<evidence type="ECO:0000256" key="1">
    <source>
        <dbReference type="SAM" id="MobiDB-lite"/>
    </source>
</evidence>
<feature type="compositionally biased region" description="Basic and acidic residues" evidence="1">
    <location>
        <begin position="411"/>
        <end position="424"/>
    </location>
</feature>
<protein>
    <submittedName>
        <fullName evidence="2">Uncharacterized protein</fullName>
    </submittedName>
</protein>
<dbReference type="VEuPathDB" id="AmoebaDB:EIN_096330"/>
<dbReference type="RefSeq" id="XP_004254147.1">
    <property type="nucleotide sequence ID" value="XM_004254099.1"/>
</dbReference>
<feature type="compositionally biased region" description="Polar residues" evidence="1">
    <location>
        <begin position="395"/>
        <end position="404"/>
    </location>
</feature>
<keyword evidence="3" id="KW-1185">Reference proteome</keyword>
<feature type="compositionally biased region" description="Basic and acidic residues" evidence="1">
    <location>
        <begin position="507"/>
        <end position="516"/>
    </location>
</feature>